<proteinExistence type="predicted"/>
<keyword evidence="2" id="KW-1185">Reference proteome</keyword>
<accession>K9TFB7</accession>
<gene>
    <name evidence="1" type="ORF">Oscil6304_1520</name>
</gene>
<sequence length="58" mass="6680">MNCLCCSGKMLRSINRNGLYWYCPDCRQTMPVSPSINRLLQQGELSPTQLINLDYIVQ</sequence>
<dbReference type="AlphaFoldDB" id="K9TFB7"/>
<evidence type="ECO:0000313" key="2">
    <source>
        <dbReference type="Proteomes" id="UP000010367"/>
    </source>
</evidence>
<dbReference type="EMBL" id="CP003607">
    <property type="protein sequence ID" value="AFY81225.1"/>
    <property type="molecule type" value="Genomic_DNA"/>
</dbReference>
<evidence type="ECO:0000313" key="1">
    <source>
        <dbReference type="EMBL" id="AFY81225.1"/>
    </source>
</evidence>
<organism evidence="1 2">
    <name type="scientific">Oscillatoria acuminata PCC 6304</name>
    <dbReference type="NCBI Taxonomy" id="56110"/>
    <lineage>
        <taxon>Bacteria</taxon>
        <taxon>Bacillati</taxon>
        <taxon>Cyanobacteriota</taxon>
        <taxon>Cyanophyceae</taxon>
        <taxon>Oscillatoriophycideae</taxon>
        <taxon>Oscillatoriales</taxon>
        <taxon>Oscillatoriaceae</taxon>
        <taxon>Oscillatoria</taxon>
    </lineage>
</organism>
<name>K9TFB7_9CYAN</name>
<dbReference type="Proteomes" id="UP000010367">
    <property type="component" value="Chromosome"/>
</dbReference>
<dbReference type="KEGG" id="oac:Oscil6304_1520"/>
<reference evidence="1 2" key="1">
    <citation type="submission" date="2012-06" db="EMBL/GenBank/DDBJ databases">
        <title>Finished chromosome of genome of Oscillatoria acuminata PCC 6304.</title>
        <authorList>
            <consortium name="US DOE Joint Genome Institute"/>
            <person name="Gugger M."/>
            <person name="Coursin T."/>
            <person name="Rippka R."/>
            <person name="Tandeau De Marsac N."/>
            <person name="Huntemann M."/>
            <person name="Wei C.-L."/>
            <person name="Han J."/>
            <person name="Detter J.C."/>
            <person name="Han C."/>
            <person name="Tapia R."/>
            <person name="Davenport K."/>
            <person name="Daligault H."/>
            <person name="Erkkila T."/>
            <person name="Gu W."/>
            <person name="Munk A.C.C."/>
            <person name="Teshima H."/>
            <person name="Xu Y."/>
            <person name="Chain P."/>
            <person name="Chen A."/>
            <person name="Krypides N."/>
            <person name="Mavromatis K."/>
            <person name="Markowitz V."/>
            <person name="Szeto E."/>
            <person name="Ivanova N."/>
            <person name="Mikhailova N."/>
            <person name="Ovchinnikova G."/>
            <person name="Pagani I."/>
            <person name="Pati A."/>
            <person name="Goodwin L."/>
            <person name="Peters L."/>
            <person name="Pitluck S."/>
            <person name="Woyke T."/>
            <person name="Kerfeld C."/>
        </authorList>
    </citation>
    <scope>NUCLEOTIDE SEQUENCE [LARGE SCALE GENOMIC DNA]</scope>
    <source>
        <strain evidence="1 2">PCC 6304</strain>
    </source>
</reference>
<protein>
    <submittedName>
        <fullName evidence="1">Uncharacterized protein</fullName>
    </submittedName>
</protein>
<dbReference type="HOGENOM" id="CLU_2974979_0_0_3"/>
<dbReference type="InParanoid" id="K9TFB7"/>